<protein>
    <submittedName>
        <fullName evidence="1">Lactam utilization protein</fullName>
    </submittedName>
</protein>
<dbReference type="PANTHER" id="PTHR30292">
    <property type="entry name" value="UNCHARACTERIZED PROTEIN YBGL-RELATED"/>
    <property type="match status" value="1"/>
</dbReference>
<dbReference type="HOGENOM" id="CLU_069535_0_0_1"/>
<dbReference type="STRING" id="1262450.S3BUE6"/>
<keyword evidence="2" id="KW-1185">Reference proteome</keyword>
<dbReference type="EMBL" id="KE148162">
    <property type="protein sequence ID" value="EPE04107.1"/>
    <property type="molecule type" value="Genomic_DNA"/>
</dbReference>
<reference evidence="1 2" key="1">
    <citation type="journal article" date="2013" name="BMC Genomics">
        <title>The genome and transcriptome of the pine saprophyte Ophiostoma piceae, and a comparison with the bark beetle-associated pine pathogen Grosmannia clavigera.</title>
        <authorList>
            <person name="Haridas S."/>
            <person name="Wang Y."/>
            <person name="Lim L."/>
            <person name="Massoumi Alamouti S."/>
            <person name="Jackman S."/>
            <person name="Docking R."/>
            <person name="Robertson G."/>
            <person name="Birol I."/>
            <person name="Bohlmann J."/>
            <person name="Breuil C."/>
        </authorList>
    </citation>
    <scope>NUCLEOTIDE SEQUENCE [LARGE SCALE GENOMIC DNA]</scope>
    <source>
        <strain evidence="1 2">UAMH 11346</strain>
    </source>
</reference>
<dbReference type="Gene3D" id="3.20.20.370">
    <property type="entry name" value="Glycoside hydrolase/deacetylase"/>
    <property type="match status" value="1"/>
</dbReference>
<dbReference type="OrthoDB" id="5295431at2759"/>
<gene>
    <name evidence="1" type="ORF">F503_04622</name>
</gene>
<dbReference type="PANTHER" id="PTHR30292:SF0">
    <property type="entry name" value="5-OXOPROLINASE SUBUNIT A"/>
    <property type="match status" value="1"/>
</dbReference>
<sequence>MPLRRSFSPSSFLSLARSILPSATSKPVHTLSANIAMRVPRNTAGLATKYEINADMGEGFGRWKMGPDEELMPLLDAANIACGFHAGDPSIMLRTVRLCKQHNVRAGAHPGLPDLLGFGRRRFDIAPADIYSLVLYQVGALQAMLAAEGMPLSHIKPHGELFFVMQRDAAILRAVLDACVHFPGVPVYGSAGAVEEAALCDEMDLAFQGELYVDIDYSAEGTLVPPAKSQVATPELCGKRAHDAMLEDKGLNQDGVTFSFGFGENPFSICMHSDMPTVLDNTLAVRKAVDEMNKKRGWRK</sequence>
<dbReference type="Proteomes" id="UP000016923">
    <property type="component" value="Unassembled WGS sequence"/>
</dbReference>
<evidence type="ECO:0000313" key="2">
    <source>
        <dbReference type="Proteomes" id="UP000016923"/>
    </source>
</evidence>
<dbReference type="InterPro" id="IPR011330">
    <property type="entry name" value="Glyco_hydro/deAcase_b/a-brl"/>
</dbReference>
<dbReference type="SUPFAM" id="SSF88713">
    <property type="entry name" value="Glycoside hydrolase/deacetylase"/>
    <property type="match status" value="1"/>
</dbReference>
<dbReference type="Pfam" id="PF03746">
    <property type="entry name" value="LamB_YcsF"/>
    <property type="match status" value="1"/>
</dbReference>
<dbReference type="GO" id="GO:0005975">
    <property type="term" value="P:carbohydrate metabolic process"/>
    <property type="evidence" value="ECO:0007669"/>
    <property type="project" value="InterPro"/>
</dbReference>
<organism evidence="1 2">
    <name type="scientific">Ophiostoma piceae (strain UAMH 11346)</name>
    <name type="common">Sap stain fungus</name>
    <dbReference type="NCBI Taxonomy" id="1262450"/>
    <lineage>
        <taxon>Eukaryota</taxon>
        <taxon>Fungi</taxon>
        <taxon>Dikarya</taxon>
        <taxon>Ascomycota</taxon>
        <taxon>Pezizomycotina</taxon>
        <taxon>Sordariomycetes</taxon>
        <taxon>Sordariomycetidae</taxon>
        <taxon>Ophiostomatales</taxon>
        <taxon>Ophiostomataceae</taxon>
        <taxon>Ophiostoma</taxon>
    </lineage>
</organism>
<accession>S3BUE6</accession>
<dbReference type="AlphaFoldDB" id="S3BUE6"/>
<dbReference type="VEuPathDB" id="FungiDB:F503_04622"/>
<dbReference type="InterPro" id="IPR005501">
    <property type="entry name" value="LamB/YcsF/PxpA-like"/>
</dbReference>
<evidence type="ECO:0000313" key="1">
    <source>
        <dbReference type="EMBL" id="EPE04107.1"/>
    </source>
</evidence>
<proteinExistence type="predicted"/>
<dbReference type="eggNOG" id="ENOG502RG2S">
    <property type="taxonomic scope" value="Eukaryota"/>
</dbReference>
<dbReference type="OMA" id="PFIDCAN"/>
<name>S3BUE6_OPHP1</name>